<feature type="domain" description="Carboxymuconolactone decarboxylase-like" evidence="1">
    <location>
        <begin position="28"/>
        <end position="107"/>
    </location>
</feature>
<dbReference type="PANTHER" id="PTHR33930:SF2">
    <property type="entry name" value="BLR3452 PROTEIN"/>
    <property type="match status" value="1"/>
</dbReference>
<dbReference type="EMBL" id="LJCO01000077">
    <property type="protein sequence ID" value="KPV42466.1"/>
    <property type="molecule type" value="Genomic_DNA"/>
</dbReference>
<dbReference type="Proteomes" id="UP000050482">
    <property type="component" value="Unassembled WGS sequence"/>
</dbReference>
<dbReference type="PATRIC" id="fig|471514.4.peg.4961"/>
<accession>A0A0P9CAL1</accession>
<proteinExistence type="predicted"/>
<dbReference type="InterPro" id="IPR029032">
    <property type="entry name" value="AhpD-like"/>
</dbReference>
<dbReference type="SUPFAM" id="SSF69118">
    <property type="entry name" value="AhpD-like"/>
    <property type="match status" value="1"/>
</dbReference>
<dbReference type="OrthoDB" id="1683318at2"/>
<gene>
    <name evidence="2" type="ORF">AN477_17495</name>
</gene>
<evidence type="ECO:0000259" key="1">
    <source>
        <dbReference type="Pfam" id="PF02627"/>
    </source>
</evidence>
<dbReference type="AlphaFoldDB" id="A0A0P9CAL1"/>
<dbReference type="Gene3D" id="1.20.1290.10">
    <property type="entry name" value="AhpD-like"/>
    <property type="match status" value="1"/>
</dbReference>
<dbReference type="Pfam" id="PF02627">
    <property type="entry name" value="CMD"/>
    <property type="match status" value="1"/>
</dbReference>
<name>A0A0P9CAL1_9BACL</name>
<dbReference type="STRING" id="471514.AN477_17495"/>
<comment type="caution">
    <text evidence="2">The sequence shown here is derived from an EMBL/GenBank/DDBJ whole genome shotgun (WGS) entry which is preliminary data.</text>
</comment>
<sequence>MVNEIQDFVYETVNDYKEGLGWLANQLPDVGKQFLSFSAACFQDGEVSERHKHLMAMSIGIHTQDEYCILYHGSRAIELGASDQELLETIGVCAAFGGGAGLAQGITLVRDMMQNRAHLSGRSAHGSTESRSQADAH</sequence>
<reference evidence="2 3" key="1">
    <citation type="submission" date="2015-09" db="EMBL/GenBank/DDBJ databases">
        <title>Draft genome sequence of Alicyclobacillus ferrooxydans DSM 22381.</title>
        <authorList>
            <person name="Hemp J."/>
        </authorList>
    </citation>
    <scope>NUCLEOTIDE SEQUENCE [LARGE SCALE GENOMIC DNA]</scope>
    <source>
        <strain evidence="2 3">TC-34</strain>
    </source>
</reference>
<evidence type="ECO:0000313" key="3">
    <source>
        <dbReference type="Proteomes" id="UP000050482"/>
    </source>
</evidence>
<protein>
    <recommendedName>
        <fullName evidence="1">Carboxymuconolactone decarboxylase-like domain-containing protein</fullName>
    </recommendedName>
</protein>
<keyword evidence="3" id="KW-1185">Reference proteome</keyword>
<evidence type="ECO:0000313" key="2">
    <source>
        <dbReference type="EMBL" id="KPV42466.1"/>
    </source>
</evidence>
<dbReference type="PANTHER" id="PTHR33930">
    <property type="entry name" value="ALKYL HYDROPEROXIDE REDUCTASE AHPD"/>
    <property type="match status" value="1"/>
</dbReference>
<organism evidence="2 3">
    <name type="scientific">Alicyclobacillus ferrooxydans</name>
    <dbReference type="NCBI Taxonomy" id="471514"/>
    <lineage>
        <taxon>Bacteria</taxon>
        <taxon>Bacillati</taxon>
        <taxon>Bacillota</taxon>
        <taxon>Bacilli</taxon>
        <taxon>Bacillales</taxon>
        <taxon>Alicyclobacillaceae</taxon>
        <taxon>Alicyclobacillus</taxon>
    </lineage>
</organism>
<dbReference type="GO" id="GO:0051920">
    <property type="term" value="F:peroxiredoxin activity"/>
    <property type="evidence" value="ECO:0007669"/>
    <property type="project" value="InterPro"/>
</dbReference>
<dbReference type="InterPro" id="IPR003779">
    <property type="entry name" value="CMD-like"/>
</dbReference>